<dbReference type="Pfam" id="PF05239">
    <property type="entry name" value="PRC"/>
    <property type="match status" value="2"/>
</dbReference>
<dbReference type="PANTHER" id="PTHR36505:SF1">
    <property type="entry name" value="BLR1072 PROTEIN"/>
    <property type="match status" value="1"/>
</dbReference>
<protein>
    <submittedName>
        <fullName evidence="6">PRC-barrel domain protein</fullName>
    </submittedName>
</protein>
<dbReference type="EMBL" id="PYGB01000008">
    <property type="protein sequence ID" value="PSK84925.1"/>
    <property type="molecule type" value="Genomic_DNA"/>
</dbReference>
<evidence type="ECO:0000313" key="6">
    <source>
        <dbReference type="EMBL" id="SLN53268.1"/>
    </source>
</evidence>
<dbReference type="PANTHER" id="PTHR36505">
    <property type="entry name" value="BLR1072 PROTEIN"/>
    <property type="match status" value="1"/>
</dbReference>
<feature type="domain" description="PRC-barrel" evidence="4">
    <location>
        <begin position="35"/>
        <end position="125"/>
    </location>
</feature>
<feature type="chain" id="PRO_5044568282" evidence="3">
    <location>
        <begin position="21"/>
        <end position="410"/>
    </location>
</feature>
<dbReference type="AlphaFoldDB" id="A0A1X6ZJZ7"/>
<evidence type="ECO:0000256" key="2">
    <source>
        <dbReference type="SAM" id="MobiDB-lite"/>
    </source>
</evidence>
<dbReference type="EMBL" id="FWFY01000007">
    <property type="protein sequence ID" value="SLN53268.1"/>
    <property type="molecule type" value="Genomic_DNA"/>
</dbReference>
<feature type="compositionally biased region" description="Acidic residues" evidence="2">
    <location>
        <begin position="386"/>
        <end position="403"/>
    </location>
</feature>
<evidence type="ECO:0000313" key="8">
    <source>
        <dbReference type="Proteomes" id="UP000240624"/>
    </source>
</evidence>
<feature type="coiled-coil region" evidence="1">
    <location>
        <begin position="184"/>
        <end position="265"/>
    </location>
</feature>
<gene>
    <name evidence="5" type="ORF">CLV79_10893</name>
    <name evidence="6" type="ORF">LOS8367_02474</name>
</gene>
<dbReference type="Proteomes" id="UP000240624">
    <property type="component" value="Unassembled WGS sequence"/>
</dbReference>
<dbReference type="OrthoDB" id="7876889at2"/>
<dbReference type="RefSeq" id="WP_085896808.1">
    <property type="nucleotide sequence ID" value="NZ_FWFY01000007.1"/>
</dbReference>
<accession>A0A1X6ZJZ7</accession>
<evidence type="ECO:0000313" key="7">
    <source>
        <dbReference type="Proteomes" id="UP000193495"/>
    </source>
</evidence>
<name>A0A1X6ZJZ7_9RHOB</name>
<dbReference type="Gene3D" id="2.30.30.240">
    <property type="entry name" value="PRC-barrel domain"/>
    <property type="match status" value="2"/>
</dbReference>
<sequence length="410" mass="43349">MKILLTTAATALVMGTTAYAESHAMGMGSYEVSADDFYASNLMGMRVYSSEQELGENGDPINFTEQQWDDIGEINDLVISEDGSVQAVIVGVGGFLGIGEKDVALTMDQVRTYDDENGERFLVINSSQEALEAAPAFERATAEDTAMTEGEAAEPGMVEQTDAAAATAAATATMAEGEAEMETEAEAETEMVEGEAEMETMEAEVETEMAEGEAEMEAMEAEVETEMAEGEAEMEAMEAEVETEMAEGEAEMEAVEAEVETEMAEGEAEMTETAPVTGATGMVEREGYTTAAVSDLSTDELTGATVYGADDDNIGEIEDLVASDSGEITEAVIGVGGFLGIGEKKVAVNFEDLQILTNEDGSDIRVYISATEDELKALPAYEAPEEAAMDAGMETEAETEMETETAPAAQ</sequence>
<dbReference type="Proteomes" id="UP000193495">
    <property type="component" value="Unassembled WGS sequence"/>
</dbReference>
<proteinExistence type="predicted"/>
<keyword evidence="8" id="KW-1185">Reference proteome</keyword>
<keyword evidence="3" id="KW-0732">Signal</keyword>
<evidence type="ECO:0000259" key="4">
    <source>
        <dbReference type="Pfam" id="PF05239"/>
    </source>
</evidence>
<dbReference type="InterPro" id="IPR027275">
    <property type="entry name" value="PRC-brl_dom"/>
</dbReference>
<feature type="signal peptide" evidence="3">
    <location>
        <begin position="1"/>
        <end position="20"/>
    </location>
</feature>
<feature type="domain" description="PRC-barrel" evidence="4">
    <location>
        <begin position="299"/>
        <end position="374"/>
    </location>
</feature>
<dbReference type="SUPFAM" id="SSF50346">
    <property type="entry name" value="PRC-barrel domain"/>
    <property type="match status" value="2"/>
</dbReference>
<evidence type="ECO:0000256" key="1">
    <source>
        <dbReference type="SAM" id="Coils"/>
    </source>
</evidence>
<feature type="region of interest" description="Disordered" evidence="2">
    <location>
        <begin position="386"/>
        <end position="410"/>
    </location>
</feature>
<keyword evidence="1" id="KW-0175">Coiled coil</keyword>
<dbReference type="InterPro" id="IPR011033">
    <property type="entry name" value="PRC_barrel-like_sf"/>
</dbReference>
<evidence type="ECO:0000256" key="3">
    <source>
        <dbReference type="SAM" id="SignalP"/>
    </source>
</evidence>
<reference evidence="5 8" key="2">
    <citation type="submission" date="2018-03" db="EMBL/GenBank/DDBJ databases">
        <title>Genomic Encyclopedia of Archaeal and Bacterial Type Strains, Phase II (KMG-II): from individual species to whole genera.</title>
        <authorList>
            <person name="Goeker M."/>
        </authorList>
    </citation>
    <scope>NUCLEOTIDE SEQUENCE [LARGE SCALE GENOMIC DNA]</scope>
    <source>
        <strain evidence="5 8">DSM 29956</strain>
    </source>
</reference>
<evidence type="ECO:0000313" key="5">
    <source>
        <dbReference type="EMBL" id="PSK84925.1"/>
    </source>
</evidence>
<reference evidence="6 7" key="1">
    <citation type="submission" date="2017-03" db="EMBL/GenBank/DDBJ databases">
        <authorList>
            <person name="Afonso C.L."/>
            <person name="Miller P.J."/>
            <person name="Scott M.A."/>
            <person name="Spackman E."/>
            <person name="Goraichik I."/>
            <person name="Dimitrov K.M."/>
            <person name="Suarez D.L."/>
            <person name="Swayne D.E."/>
        </authorList>
    </citation>
    <scope>NUCLEOTIDE SEQUENCE [LARGE SCALE GENOMIC DNA]</scope>
    <source>
        <strain evidence="6 7">CECT 8367</strain>
    </source>
</reference>
<organism evidence="6 7">
    <name type="scientific">Limimaricola soesokkakensis</name>
    <dbReference type="NCBI Taxonomy" id="1343159"/>
    <lineage>
        <taxon>Bacteria</taxon>
        <taxon>Pseudomonadati</taxon>
        <taxon>Pseudomonadota</taxon>
        <taxon>Alphaproteobacteria</taxon>
        <taxon>Rhodobacterales</taxon>
        <taxon>Paracoccaceae</taxon>
        <taxon>Limimaricola</taxon>
    </lineage>
</organism>